<keyword evidence="3" id="KW-1185">Reference proteome</keyword>
<feature type="repeat" description="ANK" evidence="1">
    <location>
        <begin position="18"/>
        <end position="50"/>
    </location>
</feature>
<dbReference type="EnsemblProtists" id="PYU1_T007447">
    <property type="protein sequence ID" value="PYU1_T007447"/>
    <property type="gene ID" value="PYU1_G007431"/>
</dbReference>
<dbReference type="InParanoid" id="K3WR53"/>
<dbReference type="HOGENOM" id="CLU_2643463_0_0_1"/>
<keyword evidence="1" id="KW-0040">ANK repeat</keyword>
<evidence type="ECO:0000256" key="1">
    <source>
        <dbReference type="PROSITE-ProRule" id="PRU00023"/>
    </source>
</evidence>
<dbReference type="SUPFAM" id="SSF48403">
    <property type="entry name" value="Ankyrin repeat"/>
    <property type="match status" value="1"/>
</dbReference>
<dbReference type="Pfam" id="PF12796">
    <property type="entry name" value="Ank_2"/>
    <property type="match status" value="1"/>
</dbReference>
<dbReference type="AlphaFoldDB" id="K3WR53"/>
<dbReference type="PROSITE" id="PS50297">
    <property type="entry name" value="ANK_REP_REGION"/>
    <property type="match status" value="1"/>
</dbReference>
<reference evidence="3" key="2">
    <citation type="submission" date="2010-04" db="EMBL/GenBank/DDBJ databases">
        <authorList>
            <person name="Buell R."/>
            <person name="Hamilton J."/>
            <person name="Hostetler J."/>
        </authorList>
    </citation>
    <scope>NUCLEOTIDE SEQUENCE [LARGE SCALE GENOMIC DNA]</scope>
    <source>
        <strain evidence="3">DAOM:BR144</strain>
    </source>
</reference>
<dbReference type="Proteomes" id="UP000019132">
    <property type="component" value="Unassembled WGS sequence"/>
</dbReference>
<dbReference type="InterPro" id="IPR036770">
    <property type="entry name" value="Ankyrin_rpt-contain_sf"/>
</dbReference>
<reference evidence="2" key="3">
    <citation type="submission" date="2015-02" db="UniProtKB">
        <authorList>
            <consortium name="EnsemblProtists"/>
        </authorList>
    </citation>
    <scope>IDENTIFICATION</scope>
    <source>
        <strain evidence="2">DAOM BR144</strain>
    </source>
</reference>
<dbReference type="EMBL" id="GL376629">
    <property type="status" value="NOT_ANNOTATED_CDS"/>
    <property type="molecule type" value="Genomic_DNA"/>
</dbReference>
<evidence type="ECO:0000313" key="2">
    <source>
        <dbReference type="EnsemblProtists" id="PYU1_T007447"/>
    </source>
</evidence>
<evidence type="ECO:0000313" key="3">
    <source>
        <dbReference type="Proteomes" id="UP000019132"/>
    </source>
</evidence>
<reference evidence="3" key="1">
    <citation type="journal article" date="2010" name="Genome Biol.">
        <title>Genome sequence of the necrotrophic plant pathogen Pythium ultimum reveals original pathogenicity mechanisms and effector repertoire.</title>
        <authorList>
            <person name="Levesque C.A."/>
            <person name="Brouwer H."/>
            <person name="Cano L."/>
            <person name="Hamilton J.P."/>
            <person name="Holt C."/>
            <person name="Huitema E."/>
            <person name="Raffaele S."/>
            <person name="Robideau G.P."/>
            <person name="Thines M."/>
            <person name="Win J."/>
            <person name="Zerillo M.M."/>
            <person name="Beakes G.W."/>
            <person name="Boore J.L."/>
            <person name="Busam D."/>
            <person name="Dumas B."/>
            <person name="Ferriera S."/>
            <person name="Fuerstenberg S.I."/>
            <person name="Gachon C.M."/>
            <person name="Gaulin E."/>
            <person name="Govers F."/>
            <person name="Grenville-Briggs L."/>
            <person name="Horner N."/>
            <person name="Hostetler J."/>
            <person name="Jiang R.H."/>
            <person name="Johnson J."/>
            <person name="Krajaejun T."/>
            <person name="Lin H."/>
            <person name="Meijer H.J."/>
            <person name="Moore B."/>
            <person name="Morris P."/>
            <person name="Phuntmart V."/>
            <person name="Puiu D."/>
            <person name="Shetty J."/>
            <person name="Stajich J.E."/>
            <person name="Tripathy S."/>
            <person name="Wawra S."/>
            <person name="van West P."/>
            <person name="Whitty B.R."/>
            <person name="Coutinho P.M."/>
            <person name="Henrissat B."/>
            <person name="Martin F."/>
            <person name="Thomas P.D."/>
            <person name="Tyler B.M."/>
            <person name="De Vries R.P."/>
            <person name="Kamoun S."/>
            <person name="Yandell M."/>
            <person name="Tisserat N."/>
            <person name="Buell C.R."/>
        </authorList>
    </citation>
    <scope>NUCLEOTIDE SEQUENCE</scope>
    <source>
        <strain evidence="3">DAOM:BR144</strain>
    </source>
</reference>
<proteinExistence type="predicted"/>
<organism evidence="2 3">
    <name type="scientific">Globisporangium ultimum (strain ATCC 200006 / CBS 805.95 / DAOM BR144)</name>
    <name type="common">Pythium ultimum</name>
    <dbReference type="NCBI Taxonomy" id="431595"/>
    <lineage>
        <taxon>Eukaryota</taxon>
        <taxon>Sar</taxon>
        <taxon>Stramenopiles</taxon>
        <taxon>Oomycota</taxon>
        <taxon>Peronosporomycetes</taxon>
        <taxon>Pythiales</taxon>
        <taxon>Pythiaceae</taxon>
        <taxon>Globisporangium</taxon>
    </lineage>
</organism>
<dbReference type="Gene3D" id="1.25.40.20">
    <property type="entry name" value="Ankyrin repeat-containing domain"/>
    <property type="match status" value="1"/>
</dbReference>
<name>K3WR53_GLOUD</name>
<dbReference type="InterPro" id="IPR002110">
    <property type="entry name" value="Ankyrin_rpt"/>
</dbReference>
<sequence length="77" mass="8325">MLLDNGANADIILPLGSEFMTLLHHASIYAPEEAVELLLECGANVNQTTTDGRSALHLVAAESCQYCAFIVEGWCCR</sequence>
<dbReference type="PROSITE" id="PS50088">
    <property type="entry name" value="ANK_REPEAT"/>
    <property type="match status" value="1"/>
</dbReference>
<protein>
    <submittedName>
        <fullName evidence="2">Uncharacterized protein</fullName>
    </submittedName>
</protein>
<dbReference type="VEuPathDB" id="FungiDB:PYU1_G007431"/>
<accession>K3WR53</accession>